<keyword evidence="9" id="KW-0170">Cobalt</keyword>
<dbReference type="Pfam" id="PF07687">
    <property type="entry name" value="M20_dimer"/>
    <property type="match status" value="1"/>
</dbReference>
<dbReference type="CDD" id="cd03894">
    <property type="entry name" value="M20_ArgE"/>
    <property type="match status" value="1"/>
</dbReference>
<dbReference type="PANTHER" id="PTHR43808:SF31">
    <property type="entry name" value="N-ACETYL-L-CITRULLINE DEACETYLASE"/>
    <property type="match status" value="1"/>
</dbReference>
<dbReference type="SUPFAM" id="SSF53187">
    <property type="entry name" value="Zn-dependent exopeptidases"/>
    <property type="match status" value="1"/>
</dbReference>
<protein>
    <submittedName>
        <fullName evidence="11">Acetylornithine deacetylase</fullName>
    </submittedName>
</protein>
<comment type="caution">
    <text evidence="11">The sequence shown here is derived from an EMBL/GenBank/DDBJ whole genome shotgun (WGS) entry which is preliminary data.</text>
</comment>
<keyword evidence="3" id="KW-0963">Cytoplasm</keyword>
<evidence type="ECO:0000259" key="10">
    <source>
        <dbReference type="Pfam" id="PF07687"/>
    </source>
</evidence>
<keyword evidence="6" id="KW-0479">Metal-binding</keyword>
<keyword evidence="8" id="KW-0862">Zinc</keyword>
<dbReference type="GO" id="GO:0008777">
    <property type="term" value="F:acetylornithine deacetylase activity"/>
    <property type="evidence" value="ECO:0007669"/>
    <property type="project" value="TreeGrafter"/>
</dbReference>
<dbReference type="InterPro" id="IPR010169">
    <property type="entry name" value="AcOrn-deacetyl"/>
</dbReference>
<keyword evidence="5" id="KW-0028">Amino-acid biosynthesis</keyword>
<evidence type="ECO:0000256" key="1">
    <source>
        <dbReference type="ARBA" id="ARBA00001947"/>
    </source>
</evidence>
<dbReference type="Gene3D" id="3.40.630.10">
    <property type="entry name" value="Zn peptidases"/>
    <property type="match status" value="1"/>
</dbReference>
<dbReference type="Pfam" id="PF01546">
    <property type="entry name" value="Peptidase_M20"/>
    <property type="match status" value="1"/>
</dbReference>
<reference evidence="11 12" key="1">
    <citation type="submission" date="2019-03" db="EMBL/GenBank/DDBJ databases">
        <title>Genomic Encyclopedia of Type Strains, Phase IV (KMG-IV): sequencing the most valuable type-strain genomes for metagenomic binning, comparative biology and taxonomic classification.</title>
        <authorList>
            <person name="Goeker M."/>
        </authorList>
    </citation>
    <scope>NUCLEOTIDE SEQUENCE [LARGE SCALE GENOMIC DNA]</scope>
    <source>
        <strain evidence="11 12">DSM 24591</strain>
    </source>
</reference>
<keyword evidence="4" id="KW-0055">Arginine biosynthesis</keyword>
<dbReference type="InterPro" id="IPR050072">
    <property type="entry name" value="Peptidase_M20A"/>
</dbReference>
<dbReference type="PANTHER" id="PTHR43808">
    <property type="entry name" value="ACETYLORNITHINE DEACETYLASE"/>
    <property type="match status" value="1"/>
</dbReference>
<evidence type="ECO:0000256" key="3">
    <source>
        <dbReference type="ARBA" id="ARBA00022490"/>
    </source>
</evidence>
<dbReference type="NCBIfam" id="NF005710">
    <property type="entry name" value="PRK07522.1"/>
    <property type="match status" value="1"/>
</dbReference>
<evidence type="ECO:0000256" key="4">
    <source>
        <dbReference type="ARBA" id="ARBA00022571"/>
    </source>
</evidence>
<gene>
    <name evidence="11" type="ORF">EDC26_109120</name>
</gene>
<proteinExistence type="inferred from homology"/>
<evidence type="ECO:0000313" key="12">
    <source>
        <dbReference type="Proteomes" id="UP000295525"/>
    </source>
</evidence>
<dbReference type="InterPro" id="IPR002933">
    <property type="entry name" value="Peptidase_M20"/>
</dbReference>
<dbReference type="GO" id="GO:0006526">
    <property type="term" value="P:L-arginine biosynthetic process"/>
    <property type="evidence" value="ECO:0007669"/>
    <property type="project" value="UniProtKB-KW"/>
</dbReference>
<dbReference type="AlphaFoldDB" id="A0A4R3LYU0"/>
<evidence type="ECO:0000256" key="5">
    <source>
        <dbReference type="ARBA" id="ARBA00022605"/>
    </source>
</evidence>
<keyword evidence="7" id="KW-0378">Hydrolase</keyword>
<evidence type="ECO:0000256" key="9">
    <source>
        <dbReference type="ARBA" id="ARBA00023285"/>
    </source>
</evidence>
<comment type="similarity">
    <text evidence="2">Belongs to the peptidase M20A family. ArgE subfamily.</text>
</comment>
<evidence type="ECO:0000256" key="7">
    <source>
        <dbReference type="ARBA" id="ARBA00022801"/>
    </source>
</evidence>
<dbReference type="InterPro" id="IPR011650">
    <property type="entry name" value="Peptidase_M20_dimer"/>
</dbReference>
<dbReference type="Gene3D" id="3.30.70.360">
    <property type="match status" value="1"/>
</dbReference>
<organism evidence="11 12">
    <name type="scientific">Paralcaligenes ureilyticus</name>
    <dbReference type="NCBI Taxonomy" id="627131"/>
    <lineage>
        <taxon>Bacteria</taxon>
        <taxon>Pseudomonadati</taxon>
        <taxon>Pseudomonadota</taxon>
        <taxon>Betaproteobacteria</taxon>
        <taxon>Burkholderiales</taxon>
        <taxon>Alcaligenaceae</taxon>
        <taxon>Paralcaligenes</taxon>
    </lineage>
</organism>
<dbReference type="InterPro" id="IPR001261">
    <property type="entry name" value="ArgE/DapE_CS"/>
</dbReference>
<feature type="domain" description="Peptidase M20 dimerisation" evidence="10">
    <location>
        <begin position="183"/>
        <end position="294"/>
    </location>
</feature>
<keyword evidence="12" id="KW-1185">Reference proteome</keyword>
<evidence type="ECO:0000313" key="11">
    <source>
        <dbReference type="EMBL" id="TCT05832.1"/>
    </source>
</evidence>
<sequence>MVTQCVVLAGVFFSVKPQSLDMITKLVGFDTVSRNSNLPLIHHVRDFLAEHGVKSHLISNTQGDKANLFATVGPNVEGGVVLSGHTDVVPVDGQAWDTDPFQLVQKDGRLYGRGTCDMKAFSAIALAMVPDMRHLKRPIHFALSYDEEVGCVGAPALIERISIAAAKPSAVIVGEPTSMQSIVAHKGIAAVRITVLGHEAHSSQTQRGVSAVTVAAKLIAFIDTMMVENQASADPQCPFVPPYTTLHVGVVNGGTALNIIARQCTFMWDIRALPGDDWRNYLKRFQAYADSLLPAMQAIAPEAAIKTEIIADAPPMQDRGGAAQDLAFRLSGHQCRNCVSYGAEGGLFQQRGYSTVLCGPGSIDQAHKPNEYIDISQVEACEVFLEKLIRQLAA</sequence>
<evidence type="ECO:0000256" key="2">
    <source>
        <dbReference type="ARBA" id="ARBA00005691"/>
    </source>
</evidence>
<dbReference type="Proteomes" id="UP000295525">
    <property type="component" value="Unassembled WGS sequence"/>
</dbReference>
<dbReference type="OrthoDB" id="3665926at2"/>
<dbReference type="EMBL" id="SMAJ01000009">
    <property type="protein sequence ID" value="TCT05832.1"/>
    <property type="molecule type" value="Genomic_DNA"/>
</dbReference>
<comment type="cofactor">
    <cofactor evidence="1">
        <name>Zn(2+)</name>
        <dbReference type="ChEBI" id="CHEBI:29105"/>
    </cofactor>
</comment>
<accession>A0A4R3LYU0</accession>
<evidence type="ECO:0000256" key="6">
    <source>
        <dbReference type="ARBA" id="ARBA00022723"/>
    </source>
</evidence>
<evidence type="ECO:0000256" key="8">
    <source>
        <dbReference type="ARBA" id="ARBA00022833"/>
    </source>
</evidence>
<dbReference type="SUPFAM" id="SSF55031">
    <property type="entry name" value="Bacterial exopeptidase dimerisation domain"/>
    <property type="match status" value="1"/>
</dbReference>
<dbReference type="InterPro" id="IPR036264">
    <property type="entry name" value="Bact_exopeptidase_dim_dom"/>
</dbReference>
<dbReference type="PROSITE" id="PS00759">
    <property type="entry name" value="ARGE_DAPE_CPG2_2"/>
    <property type="match status" value="1"/>
</dbReference>
<dbReference type="GO" id="GO:0046872">
    <property type="term" value="F:metal ion binding"/>
    <property type="evidence" value="ECO:0007669"/>
    <property type="project" value="UniProtKB-KW"/>
</dbReference>
<dbReference type="NCBIfam" id="TIGR01892">
    <property type="entry name" value="AcOrn-deacetyl"/>
    <property type="match status" value="1"/>
</dbReference>
<name>A0A4R3LYU0_9BURK</name>